<accession>A0A2P9HIM8</accession>
<organism evidence="1 2">
    <name type="scientific">Ochrobactrum soli</name>
    <dbReference type="NCBI Taxonomy" id="2448455"/>
    <lineage>
        <taxon>Bacteria</taxon>
        <taxon>Pseudomonadati</taxon>
        <taxon>Pseudomonadota</taxon>
        <taxon>Alphaproteobacteria</taxon>
        <taxon>Hyphomicrobiales</taxon>
        <taxon>Brucellaceae</taxon>
        <taxon>Brucella/Ochrobactrum group</taxon>
        <taxon>Ochrobactrum</taxon>
    </lineage>
</organism>
<reference evidence="2" key="1">
    <citation type="submission" date="2017-12" db="EMBL/GenBank/DDBJ databases">
        <authorList>
            <person name="Diaz M."/>
        </authorList>
    </citation>
    <scope>NUCLEOTIDE SEQUENCE [LARGE SCALE GENOMIC DNA]</scope>
    <source>
        <strain evidence="2">FI11154</strain>
    </source>
</reference>
<dbReference type="Proteomes" id="UP000246073">
    <property type="component" value="Unassembled WGS sequence"/>
</dbReference>
<gene>
    <name evidence="1" type="ORF">OHAE_3913</name>
</gene>
<sequence>MFAGKAKAFSGRFATCCRLFSSNNPTFQNYEWKKPPCGQGGFVQL</sequence>
<dbReference type="EMBL" id="OOFM01000004">
    <property type="protein sequence ID" value="SPL63981.1"/>
    <property type="molecule type" value="Genomic_DNA"/>
</dbReference>
<evidence type="ECO:0000313" key="2">
    <source>
        <dbReference type="Proteomes" id="UP000246073"/>
    </source>
</evidence>
<name>A0A2P9HIM8_9HYPH</name>
<evidence type="ECO:0000313" key="1">
    <source>
        <dbReference type="EMBL" id="SPL63981.1"/>
    </source>
</evidence>
<dbReference type="AlphaFoldDB" id="A0A2P9HIM8"/>
<proteinExistence type="predicted"/>
<protein>
    <submittedName>
        <fullName evidence="1">Uncharacterized protein</fullName>
    </submittedName>
</protein>